<dbReference type="EMBL" id="BLXZ01000003">
    <property type="protein sequence ID" value="GFO67889.1"/>
    <property type="molecule type" value="Genomic_DNA"/>
</dbReference>
<dbReference type="RefSeq" id="WP_183360432.1">
    <property type="nucleotide sequence ID" value="NZ_BLXZ01000003.1"/>
</dbReference>
<name>A0A6V8N9G2_9BACT</name>
<organism evidence="1 2">
    <name type="scientific">Geomonas limicola</name>
    <dbReference type="NCBI Taxonomy" id="2740186"/>
    <lineage>
        <taxon>Bacteria</taxon>
        <taxon>Pseudomonadati</taxon>
        <taxon>Thermodesulfobacteriota</taxon>
        <taxon>Desulfuromonadia</taxon>
        <taxon>Geobacterales</taxon>
        <taxon>Geobacteraceae</taxon>
        <taxon>Geomonas</taxon>
    </lineage>
</organism>
<keyword evidence="2" id="KW-1185">Reference proteome</keyword>
<evidence type="ECO:0000313" key="2">
    <source>
        <dbReference type="Proteomes" id="UP000587586"/>
    </source>
</evidence>
<reference evidence="2" key="1">
    <citation type="submission" date="2020-06" db="EMBL/GenBank/DDBJ databases">
        <title>Draft genomic sequecing of Geomonas sp. Red745.</title>
        <authorList>
            <person name="Itoh H."/>
            <person name="Xu Z.X."/>
            <person name="Ushijima N."/>
            <person name="Masuda Y."/>
            <person name="Shiratori Y."/>
            <person name="Senoo K."/>
        </authorList>
    </citation>
    <scope>NUCLEOTIDE SEQUENCE [LARGE SCALE GENOMIC DNA]</scope>
    <source>
        <strain evidence="2">Red745</strain>
    </source>
</reference>
<dbReference type="InterPro" id="IPR006522">
    <property type="entry name" value="Phage_virion_morphogenesis"/>
</dbReference>
<dbReference type="AlphaFoldDB" id="A0A6V8N9G2"/>
<proteinExistence type="predicted"/>
<protein>
    <recommendedName>
        <fullName evidence="3">Virion morphogenesis protein</fullName>
    </recommendedName>
</protein>
<gene>
    <name evidence="1" type="ORF">GMLC_14680</name>
</gene>
<evidence type="ECO:0008006" key="3">
    <source>
        <dbReference type="Google" id="ProtNLM"/>
    </source>
</evidence>
<dbReference type="Proteomes" id="UP000587586">
    <property type="component" value="Unassembled WGS sequence"/>
</dbReference>
<accession>A0A6V8N9G2</accession>
<dbReference type="Pfam" id="PF05069">
    <property type="entry name" value="Phage_tail_S"/>
    <property type="match status" value="1"/>
</dbReference>
<evidence type="ECO:0000313" key="1">
    <source>
        <dbReference type="EMBL" id="GFO67889.1"/>
    </source>
</evidence>
<comment type="caution">
    <text evidence="1">The sequence shown here is derived from an EMBL/GenBank/DDBJ whole genome shotgun (WGS) entry which is preliminary data.</text>
</comment>
<dbReference type="NCBIfam" id="TIGR01635">
    <property type="entry name" value="tail_comp_S"/>
    <property type="match status" value="1"/>
</dbReference>
<sequence length="176" mass="20109">MAGTFTVIDRIDDRDIQRELQRLKKKSDNLHPCLKNIGEYEVESTQDRFTKEEDPAGKKWAALKESTKKQKKHTKILTESSGLRDSFIYAVQNNGLKVGTNKIYGAAHQFGIDKDIAVPAHKRLVKVVFKKPLKFPVWSEVKPHNRNPKLPAREILGFSAADRVEILGITRDFLEK</sequence>